<feature type="compositionally biased region" description="Basic residues" evidence="1">
    <location>
        <begin position="37"/>
        <end position="65"/>
    </location>
</feature>
<proteinExistence type="predicted"/>
<feature type="region of interest" description="Disordered" evidence="1">
    <location>
        <begin position="36"/>
        <end position="65"/>
    </location>
</feature>
<comment type="caution">
    <text evidence="3">The sequence shown here is derived from an EMBL/GenBank/DDBJ whole genome shotgun (WGS) entry which is preliminary data.</text>
</comment>
<gene>
    <name evidence="3" type="ORF">JEM47_03725</name>
</gene>
<evidence type="ECO:0000313" key="4">
    <source>
        <dbReference type="Proteomes" id="UP000640912"/>
    </source>
</evidence>
<evidence type="ECO:0008006" key="5">
    <source>
        <dbReference type="Google" id="ProtNLM"/>
    </source>
</evidence>
<accession>A0ABS1LTX7</accession>
<evidence type="ECO:0000256" key="1">
    <source>
        <dbReference type="SAM" id="MobiDB-lite"/>
    </source>
</evidence>
<keyword evidence="2" id="KW-0732">Signal</keyword>
<feature type="chain" id="PRO_5046658928" description="Surface layer protein A domain-containing protein" evidence="2">
    <location>
        <begin position="34"/>
        <end position="190"/>
    </location>
</feature>
<dbReference type="RefSeq" id="WP_202017774.1">
    <property type="nucleotide sequence ID" value="NZ_JAEHNR010000024.1"/>
</dbReference>
<evidence type="ECO:0000256" key="2">
    <source>
        <dbReference type="SAM" id="SignalP"/>
    </source>
</evidence>
<protein>
    <recommendedName>
        <fullName evidence="5">Surface layer protein A domain-containing protein</fullName>
    </recommendedName>
</protein>
<sequence length="190" mass="21338">MKRTKYISLITSVLLAVSPVITTSLTTSSVVNAAKTTHAKKHVKKHNKKVAKKSTKKSTKKTAKKSKKSAISKIFSDYNETDSVSKQYYRTAYNNRYTQNGKQYVDVKANKDNVPEYSEDGSKLKYHLTNKAGDVFKIKLSDFEIEQDDPDSNFWALSADSYTYYNAKDFTIVPHAGGNVKSLTSAQKDN</sequence>
<reference evidence="3 4" key="1">
    <citation type="journal article" date="2021" name="Microorganisms">
        <title>Dual Inhibition of Salmonella enterica and Clostridium perfringens by New Probiotic Candidates Isolated from Chicken Intestinal Mucosa.</title>
        <authorList>
            <person name="Lone A."/>
            <person name="Mottawea W."/>
            <person name="Ait Chait Y."/>
            <person name="Hammami R."/>
        </authorList>
    </citation>
    <scope>NUCLEOTIDE SEQUENCE [LARGE SCALE GENOMIC DNA]</scope>
    <source>
        <strain evidence="3 4">A12</strain>
    </source>
</reference>
<dbReference type="EMBL" id="JAEHNR010000024">
    <property type="protein sequence ID" value="MBL1071616.1"/>
    <property type="molecule type" value="Genomic_DNA"/>
</dbReference>
<organism evidence="3 4">
    <name type="scientific">Lactobacillus kitasatonis</name>
    <dbReference type="NCBI Taxonomy" id="237446"/>
    <lineage>
        <taxon>Bacteria</taxon>
        <taxon>Bacillati</taxon>
        <taxon>Bacillota</taxon>
        <taxon>Bacilli</taxon>
        <taxon>Lactobacillales</taxon>
        <taxon>Lactobacillaceae</taxon>
        <taxon>Lactobacillus</taxon>
    </lineage>
</organism>
<name>A0ABS1LTX7_9LACO</name>
<evidence type="ECO:0000313" key="3">
    <source>
        <dbReference type="EMBL" id="MBL1071616.1"/>
    </source>
</evidence>
<keyword evidence="4" id="KW-1185">Reference proteome</keyword>
<feature type="signal peptide" evidence="2">
    <location>
        <begin position="1"/>
        <end position="33"/>
    </location>
</feature>
<dbReference type="Proteomes" id="UP000640912">
    <property type="component" value="Unassembled WGS sequence"/>
</dbReference>